<accession>A0A168KZ19</accession>
<gene>
    <name evidence="2" type="ORF">PGLA_11710</name>
</gene>
<keyword evidence="3" id="KW-1185">Reference proteome</keyword>
<feature type="transmembrane region" description="Helical" evidence="1">
    <location>
        <begin position="74"/>
        <end position="92"/>
    </location>
</feature>
<keyword evidence="1" id="KW-0472">Membrane</keyword>
<dbReference type="OrthoDB" id="2628464at2"/>
<comment type="caution">
    <text evidence="2">The sequence shown here is derived from an EMBL/GenBank/DDBJ whole genome shotgun (WGS) entry which is preliminary data.</text>
</comment>
<evidence type="ECO:0000313" key="2">
    <source>
        <dbReference type="EMBL" id="OAB42659.1"/>
    </source>
</evidence>
<protein>
    <submittedName>
        <fullName evidence="2">Uncharacterized protein</fullName>
    </submittedName>
</protein>
<feature type="transmembrane region" description="Helical" evidence="1">
    <location>
        <begin position="43"/>
        <end position="62"/>
    </location>
</feature>
<dbReference type="Proteomes" id="UP000076967">
    <property type="component" value="Unassembled WGS sequence"/>
</dbReference>
<dbReference type="RefSeq" id="WP_068532825.1">
    <property type="nucleotide sequence ID" value="NZ_LVJH01000020.1"/>
</dbReference>
<organism evidence="2 3">
    <name type="scientific">Paenibacillus glacialis</name>
    <dbReference type="NCBI Taxonomy" id="494026"/>
    <lineage>
        <taxon>Bacteria</taxon>
        <taxon>Bacillati</taxon>
        <taxon>Bacillota</taxon>
        <taxon>Bacilli</taxon>
        <taxon>Bacillales</taxon>
        <taxon>Paenibacillaceae</taxon>
        <taxon>Paenibacillus</taxon>
    </lineage>
</organism>
<keyword evidence="1" id="KW-1133">Transmembrane helix</keyword>
<proteinExistence type="predicted"/>
<feature type="transmembrane region" description="Helical" evidence="1">
    <location>
        <begin position="7"/>
        <end position="31"/>
    </location>
</feature>
<evidence type="ECO:0000313" key="3">
    <source>
        <dbReference type="Proteomes" id="UP000076967"/>
    </source>
</evidence>
<reference evidence="2 3" key="1">
    <citation type="submission" date="2016-03" db="EMBL/GenBank/DDBJ databases">
        <title>Draft genome sequence of Paenibacillus glacialis DSM 22343.</title>
        <authorList>
            <person name="Shin S.-K."/>
            <person name="Yi H."/>
        </authorList>
    </citation>
    <scope>NUCLEOTIDE SEQUENCE [LARGE SCALE GENOMIC DNA]</scope>
    <source>
        <strain evidence="2 3">DSM 22343</strain>
    </source>
</reference>
<name>A0A168KZ19_9BACL</name>
<dbReference type="AlphaFoldDB" id="A0A168KZ19"/>
<keyword evidence="1" id="KW-0812">Transmembrane</keyword>
<sequence length="212" mass="24719">MKFIRILLLISSSVLGVVSYFLILNIIFTIGDRESVFTQRNPIVTVTSILLLLIIIVSYIVLFIRPSKRGNEKFIIINIVVYFFFLISTPYFQTLKLEISHYLKTPSSQAQQDIIKSFGLELKKNQLPYEIDSKLSEKRTHEEIIRHVVILNKNVEGKIKKSEIDAILSKTPNINLKLRIYDKNKQEYVSIIIDEYRNIIYCNPVDFCENND</sequence>
<dbReference type="EMBL" id="LVJH01000020">
    <property type="protein sequence ID" value="OAB42659.1"/>
    <property type="molecule type" value="Genomic_DNA"/>
</dbReference>
<evidence type="ECO:0000256" key="1">
    <source>
        <dbReference type="SAM" id="Phobius"/>
    </source>
</evidence>